<protein>
    <submittedName>
        <fullName evidence="2">Uncharacterized protein</fullName>
    </submittedName>
</protein>
<feature type="region of interest" description="Disordered" evidence="1">
    <location>
        <begin position="86"/>
        <end position="120"/>
    </location>
</feature>
<keyword evidence="3" id="KW-1185">Reference proteome</keyword>
<reference evidence="2 3" key="1">
    <citation type="journal article" date="2015" name="Plant Cell">
        <title>Oil accumulation by the oleaginous diatom Fistulifera solaris as revealed by the genome and transcriptome.</title>
        <authorList>
            <person name="Tanaka T."/>
            <person name="Maeda Y."/>
            <person name="Veluchamy A."/>
            <person name="Tanaka M."/>
            <person name="Abida H."/>
            <person name="Marechal E."/>
            <person name="Bowler C."/>
            <person name="Muto M."/>
            <person name="Sunaga Y."/>
            <person name="Tanaka M."/>
            <person name="Yoshino T."/>
            <person name="Taniguchi T."/>
            <person name="Fukuda Y."/>
            <person name="Nemoto M."/>
            <person name="Matsumoto M."/>
            <person name="Wong P.S."/>
            <person name="Aburatani S."/>
            <person name="Fujibuchi W."/>
        </authorList>
    </citation>
    <scope>NUCLEOTIDE SEQUENCE [LARGE SCALE GENOMIC DNA]</scope>
    <source>
        <strain evidence="2 3">JPCC DA0580</strain>
    </source>
</reference>
<name>A0A1Z5K4H0_FISSO</name>
<dbReference type="EMBL" id="BDSP01000153">
    <property type="protein sequence ID" value="GAX21106.1"/>
    <property type="molecule type" value="Genomic_DNA"/>
</dbReference>
<accession>A0A1Z5K4H0</accession>
<dbReference type="AlphaFoldDB" id="A0A1Z5K4H0"/>
<feature type="region of interest" description="Disordered" evidence="1">
    <location>
        <begin position="133"/>
        <end position="180"/>
    </location>
</feature>
<sequence>MRNGRSAAAPSITSELPSLSHLLATMTQGARPSPGHSVVQNEYGPPNHGVHGTFGQASLNTSSYQPSNIGVLELLPQLSTPGVIGTNGYSVNSSQSQSRNSNHGESTHPSSSSTSMRQNSDMERLLTELLRQASRQSSSMIRDDLGDSKSDPTTAQQSMHGPPAQGNETESKNQEDITELPLTGRSSVILAMRCDKDMLSPYQCLVRLQIELFEASQEDVNTNAQGRNRPIVLGQVGIRCRHCSHLALHLRSRGSTYYPSTTTGLYQAAQSLASGHLCDHCKSIPSSIKDELCQLRERKSSAGGGKKYWADSARVLGVFEDANGLRFTKESSG</sequence>
<organism evidence="2 3">
    <name type="scientific">Fistulifera solaris</name>
    <name type="common">Oleaginous diatom</name>
    <dbReference type="NCBI Taxonomy" id="1519565"/>
    <lineage>
        <taxon>Eukaryota</taxon>
        <taxon>Sar</taxon>
        <taxon>Stramenopiles</taxon>
        <taxon>Ochrophyta</taxon>
        <taxon>Bacillariophyta</taxon>
        <taxon>Bacillariophyceae</taxon>
        <taxon>Bacillariophycidae</taxon>
        <taxon>Naviculales</taxon>
        <taxon>Naviculaceae</taxon>
        <taxon>Fistulifera</taxon>
    </lineage>
</organism>
<comment type="caution">
    <text evidence="2">The sequence shown here is derived from an EMBL/GenBank/DDBJ whole genome shotgun (WGS) entry which is preliminary data.</text>
</comment>
<proteinExistence type="predicted"/>
<evidence type="ECO:0000313" key="3">
    <source>
        <dbReference type="Proteomes" id="UP000198406"/>
    </source>
</evidence>
<dbReference type="Proteomes" id="UP000198406">
    <property type="component" value="Unassembled WGS sequence"/>
</dbReference>
<dbReference type="InParanoid" id="A0A1Z5K4H0"/>
<feature type="compositionally biased region" description="Low complexity" evidence="1">
    <location>
        <begin position="90"/>
        <end position="115"/>
    </location>
</feature>
<evidence type="ECO:0000256" key="1">
    <source>
        <dbReference type="SAM" id="MobiDB-lite"/>
    </source>
</evidence>
<dbReference type="OrthoDB" id="47491at2759"/>
<feature type="region of interest" description="Disordered" evidence="1">
    <location>
        <begin position="28"/>
        <end position="61"/>
    </location>
</feature>
<gene>
    <name evidence="2" type="ORF">FisN_1Lu230</name>
</gene>
<evidence type="ECO:0000313" key="2">
    <source>
        <dbReference type="EMBL" id="GAX21106.1"/>
    </source>
</evidence>
<feature type="compositionally biased region" description="Basic and acidic residues" evidence="1">
    <location>
        <begin position="141"/>
        <end position="150"/>
    </location>
</feature>